<evidence type="ECO:0000256" key="3">
    <source>
        <dbReference type="SAM" id="Phobius"/>
    </source>
</evidence>
<reference evidence="5 6" key="1">
    <citation type="submission" date="2020-01" db="EMBL/GenBank/DDBJ databases">
        <authorList>
            <person name="Gupta K D."/>
        </authorList>
    </citation>
    <scope>NUCLEOTIDE SEQUENCE [LARGE SCALE GENOMIC DNA]</scope>
</reference>
<dbReference type="CDD" id="cd06257">
    <property type="entry name" value="DnaJ"/>
    <property type="match status" value="1"/>
</dbReference>
<dbReference type="EMBL" id="CACVBS010000029">
    <property type="protein sequence ID" value="CAA7260548.1"/>
    <property type="molecule type" value="Genomic_DNA"/>
</dbReference>
<dbReference type="InterPro" id="IPR051948">
    <property type="entry name" value="Hsp70_co-chaperone_J-domain"/>
</dbReference>
<name>A0A8S0WWJ9_CYCAE</name>
<organism evidence="5 6">
    <name type="scientific">Cyclocybe aegerita</name>
    <name type="common">Black poplar mushroom</name>
    <name type="synonym">Agrocybe aegerita</name>
    <dbReference type="NCBI Taxonomy" id="1973307"/>
    <lineage>
        <taxon>Eukaryota</taxon>
        <taxon>Fungi</taxon>
        <taxon>Dikarya</taxon>
        <taxon>Basidiomycota</taxon>
        <taxon>Agaricomycotina</taxon>
        <taxon>Agaricomycetes</taxon>
        <taxon>Agaricomycetidae</taxon>
        <taxon>Agaricales</taxon>
        <taxon>Agaricineae</taxon>
        <taxon>Bolbitiaceae</taxon>
        <taxon>Cyclocybe</taxon>
    </lineage>
</organism>
<feature type="region of interest" description="Disordered" evidence="2">
    <location>
        <begin position="439"/>
        <end position="493"/>
    </location>
</feature>
<evidence type="ECO:0000256" key="2">
    <source>
        <dbReference type="SAM" id="MobiDB-lite"/>
    </source>
</evidence>
<dbReference type="Pfam" id="PF00226">
    <property type="entry name" value="DnaJ"/>
    <property type="match status" value="1"/>
</dbReference>
<gene>
    <name evidence="5" type="ORF">AAE3_LOCUS2542</name>
</gene>
<dbReference type="PANTHER" id="PTHR44360">
    <property type="entry name" value="DNAJ HOMOLOG SUBFAMILY B MEMBER 9"/>
    <property type="match status" value="1"/>
</dbReference>
<feature type="transmembrane region" description="Helical" evidence="3">
    <location>
        <begin position="195"/>
        <end position="214"/>
    </location>
</feature>
<dbReference type="OrthoDB" id="10250354at2759"/>
<keyword evidence="3" id="KW-1133">Transmembrane helix</keyword>
<evidence type="ECO:0000256" key="1">
    <source>
        <dbReference type="ARBA" id="ARBA00023186"/>
    </source>
</evidence>
<dbReference type="GO" id="GO:0051787">
    <property type="term" value="F:misfolded protein binding"/>
    <property type="evidence" value="ECO:0007669"/>
    <property type="project" value="TreeGrafter"/>
</dbReference>
<feature type="region of interest" description="Disordered" evidence="2">
    <location>
        <begin position="395"/>
        <end position="417"/>
    </location>
</feature>
<keyword evidence="1" id="KW-0143">Chaperone</keyword>
<feature type="domain" description="J" evidence="4">
    <location>
        <begin position="77"/>
        <end position="142"/>
    </location>
</feature>
<dbReference type="SMART" id="SM00271">
    <property type="entry name" value="DnaJ"/>
    <property type="match status" value="1"/>
</dbReference>
<evidence type="ECO:0000313" key="6">
    <source>
        <dbReference type="Proteomes" id="UP000467700"/>
    </source>
</evidence>
<dbReference type="PROSITE" id="PS50076">
    <property type="entry name" value="DNAJ_2"/>
    <property type="match status" value="1"/>
</dbReference>
<sequence>MGAFNLVTSLVGWTFIPDFATRHLLNFIYYQSPIRVVTPPPQGSIQHRRHYAITFAVVILGYLTYTLVQSARSMPPNFYEILGVPPTVDENGLKLAFRAFAKRFHPDRPGVGKGGEALFMYVRDAFEALKDPTVRFAYDRFGPEAVSWRQTCKTTREFLHQGLMVSSGYHIVAGIALLFWSAIGQPSVVSFWRYVLFAALLAGELSFILAPFPATSSNILPSRGYFFSTSPQNTLAKPSSPLSFSSFSILQTFFPSRVPYQHILFLHQVFMFLSVALSRVVPTFIRLLSNDGTDGRKLTPLERSIWERIYGTIAIADREASIILHTILQSVQSTSSKQPYHVPTLARMQPLEPAKATKTLEELSPEIQALVVEANIKNQNAGPIASAWEAVLRRSRSSSPGATDATSEAPKTPAPKVKNFWERDIKDEEAEDIITLVDAANGTPIQMSSPRAGDTSLPRTPSSSRLGPVVDRMSPTKTHSPVRRESFVGAGEF</sequence>
<accession>A0A8S0WWJ9</accession>
<feature type="transmembrane region" description="Helical" evidence="3">
    <location>
        <begin position="50"/>
        <end position="68"/>
    </location>
</feature>
<dbReference type="AlphaFoldDB" id="A0A8S0WWJ9"/>
<dbReference type="PRINTS" id="PR00625">
    <property type="entry name" value="JDOMAIN"/>
</dbReference>
<keyword evidence="3" id="KW-0812">Transmembrane</keyword>
<proteinExistence type="predicted"/>
<evidence type="ECO:0000259" key="4">
    <source>
        <dbReference type="PROSITE" id="PS50076"/>
    </source>
</evidence>
<dbReference type="SUPFAM" id="SSF46565">
    <property type="entry name" value="Chaperone J-domain"/>
    <property type="match status" value="1"/>
</dbReference>
<keyword evidence="6" id="KW-1185">Reference proteome</keyword>
<feature type="compositionally biased region" description="Polar residues" evidence="2">
    <location>
        <begin position="397"/>
        <end position="406"/>
    </location>
</feature>
<dbReference type="InterPro" id="IPR036869">
    <property type="entry name" value="J_dom_sf"/>
</dbReference>
<keyword evidence="3" id="KW-0472">Membrane</keyword>
<dbReference type="PANTHER" id="PTHR44360:SF1">
    <property type="entry name" value="DNAJ HOMOLOG SUBFAMILY B MEMBER 9"/>
    <property type="match status" value="1"/>
</dbReference>
<feature type="transmembrane region" description="Helical" evidence="3">
    <location>
        <begin position="163"/>
        <end position="183"/>
    </location>
</feature>
<dbReference type="InterPro" id="IPR001623">
    <property type="entry name" value="DnaJ_domain"/>
</dbReference>
<evidence type="ECO:0000313" key="5">
    <source>
        <dbReference type="EMBL" id="CAA7260548.1"/>
    </source>
</evidence>
<comment type="caution">
    <text evidence="5">The sequence shown here is derived from an EMBL/GenBank/DDBJ whole genome shotgun (WGS) entry which is preliminary data.</text>
</comment>
<protein>
    <recommendedName>
        <fullName evidence="4">J domain-containing protein</fullName>
    </recommendedName>
</protein>
<dbReference type="GO" id="GO:0005783">
    <property type="term" value="C:endoplasmic reticulum"/>
    <property type="evidence" value="ECO:0007669"/>
    <property type="project" value="TreeGrafter"/>
</dbReference>
<dbReference type="GO" id="GO:0036503">
    <property type="term" value="P:ERAD pathway"/>
    <property type="evidence" value="ECO:0007669"/>
    <property type="project" value="TreeGrafter"/>
</dbReference>
<dbReference type="GO" id="GO:0051087">
    <property type="term" value="F:protein-folding chaperone binding"/>
    <property type="evidence" value="ECO:0007669"/>
    <property type="project" value="TreeGrafter"/>
</dbReference>
<dbReference type="Gene3D" id="1.10.287.110">
    <property type="entry name" value="DnaJ domain"/>
    <property type="match status" value="1"/>
</dbReference>
<dbReference type="Proteomes" id="UP000467700">
    <property type="component" value="Unassembled WGS sequence"/>
</dbReference>